<organism evidence="2">
    <name type="scientific">Ditylum brightwellii</name>
    <dbReference type="NCBI Taxonomy" id="49249"/>
    <lineage>
        <taxon>Eukaryota</taxon>
        <taxon>Sar</taxon>
        <taxon>Stramenopiles</taxon>
        <taxon>Ochrophyta</taxon>
        <taxon>Bacillariophyta</taxon>
        <taxon>Mediophyceae</taxon>
        <taxon>Lithodesmiophycidae</taxon>
        <taxon>Lithodesmiales</taxon>
        <taxon>Lithodesmiaceae</taxon>
        <taxon>Ditylum</taxon>
    </lineage>
</organism>
<evidence type="ECO:0000313" key="2">
    <source>
        <dbReference type="EMBL" id="CAE4670358.1"/>
    </source>
</evidence>
<dbReference type="AlphaFoldDB" id="A0A7S4TAM3"/>
<gene>
    <name evidence="2" type="ORF">DBRI00130_LOCUS44721</name>
</gene>
<evidence type="ECO:0000256" key="1">
    <source>
        <dbReference type="SAM" id="MobiDB-lite"/>
    </source>
</evidence>
<accession>A0A7S4TAM3</accession>
<sequence length="761" mass="86447">MVWWYKKRDTRGGEDRNISSASTSSSSSYGSDDSTISMIDRYLEKMERRSGLSWYQMTAILWVTTALIKNLGIGRHVHLDPVESATEANTFTPRSSAGRRAKQLNPNRRRIAIVRPFDPAHAEVLLGSLERWGIVKPCGGSYDEQSQTWVGGHGYYEYGENYSEEERPIVDLVLSFSRTYADLIGFDTLSSVRDLFEAHDGWGCFSDLVPIASNIEPELDIYVPSAVQTNPLWANGPNNQFLKSYTQVKTKGYDAMVVMETDVQPQVNGWLDMMLSEIKKNEPFAILGSKYDGHSWDNYRDEMPPALVDHLNGNAIFNVTHPLMEDIASELRKEQDTYFNAIPYDYRISQMWTEGSKGIASVFPYKQMLDETGNPIVLPAKTELFRSWHEKYGEEQPMKETHILTNYGDTNFLAKDVEGIPLVHGKGIYSAHEPKKQKITLVVSDWDMGYSDQLLKVLDHNNHPFSEILVMRQGVPSSILSMFYQGENKEDDIHVNTAYVRYIDRSAPDFMDLCEAPVRTEYFMMTNAYHKVSPDINIMFTPKDDLSGIPGRPLIPFTPSETEYCHEYPACVETLKHGREIFGDLDKIVLDFDMLYKTSARNDFCNFWTTAHGPNGALLSRRGKVNVLPYIPRGPTATSYVAYLYSIGLADEMYAFSDRTMHGSRDAFLKVLEGDEQINSRLTWFGVPGFKHHKSVQQCAPMNEPSKQCGSTSENVPKNCCQNQSLECSAKTDMCVSVYQYSSLDRYRRYEAEVPSFLAGK</sequence>
<feature type="region of interest" description="Disordered" evidence="1">
    <location>
        <begin position="7"/>
        <end position="33"/>
    </location>
</feature>
<protein>
    <submittedName>
        <fullName evidence="2">Uncharacterized protein</fullName>
    </submittedName>
</protein>
<reference evidence="2" key="1">
    <citation type="submission" date="2021-01" db="EMBL/GenBank/DDBJ databases">
        <authorList>
            <person name="Corre E."/>
            <person name="Pelletier E."/>
            <person name="Niang G."/>
            <person name="Scheremetjew M."/>
            <person name="Finn R."/>
            <person name="Kale V."/>
            <person name="Holt S."/>
            <person name="Cochrane G."/>
            <person name="Meng A."/>
            <person name="Brown T."/>
            <person name="Cohen L."/>
        </authorList>
    </citation>
    <scope>NUCLEOTIDE SEQUENCE</scope>
    <source>
        <strain evidence="2">GSO104</strain>
    </source>
</reference>
<name>A0A7S4TAM3_9STRA</name>
<dbReference type="EMBL" id="HBNS01061986">
    <property type="protein sequence ID" value="CAE4670358.1"/>
    <property type="molecule type" value="Transcribed_RNA"/>
</dbReference>
<feature type="compositionally biased region" description="Basic and acidic residues" evidence="1">
    <location>
        <begin position="7"/>
        <end position="17"/>
    </location>
</feature>
<feature type="compositionally biased region" description="Low complexity" evidence="1">
    <location>
        <begin position="18"/>
        <end position="33"/>
    </location>
</feature>
<proteinExistence type="predicted"/>